<accession>A0A316GI83</accession>
<evidence type="ECO:0000256" key="7">
    <source>
        <dbReference type="ARBA" id="ARBA00022840"/>
    </source>
</evidence>
<evidence type="ECO:0000256" key="2">
    <source>
        <dbReference type="ARBA" id="ARBA00005417"/>
    </source>
</evidence>
<dbReference type="InterPro" id="IPR003439">
    <property type="entry name" value="ABC_transporter-like_ATP-bd"/>
</dbReference>
<dbReference type="RefSeq" id="WP_109761601.1">
    <property type="nucleotide sequence ID" value="NZ_QGGU01000001.1"/>
</dbReference>
<feature type="domain" description="ABC transporter" evidence="9">
    <location>
        <begin position="6"/>
        <end position="254"/>
    </location>
</feature>
<dbReference type="PROSITE" id="PS00211">
    <property type="entry name" value="ABC_TRANSPORTER_1"/>
    <property type="match status" value="1"/>
</dbReference>
<dbReference type="NCBIfam" id="TIGR01727">
    <property type="entry name" value="oligo_HPY"/>
    <property type="match status" value="1"/>
</dbReference>
<dbReference type="AlphaFoldDB" id="A0A316GI83"/>
<evidence type="ECO:0000313" key="11">
    <source>
        <dbReference type="Proteomes" id="UP000245790"/>
    </source>
</evidence>
<dbReference type="Gene3D" id="3.40.50.300">
    <property type="entry name" value="P-loop containing nucleotide triphosphate hydrolases"/>
    <property type="match status" value="1"/>
</dbReference>
<dbReference type="InterPro" id="IPR003593">
    <property type="entry name" value="AAA+_ATPase"/>
</dbReference>
<gene>
    <name evidence="10" type="ORF">C8D97_101341</name>
</gene>
<keyword evidence="5" id="KW-0997">Cell inner membrane</keyword>
<dbReference type="GO" id="GO:0016887">
    <property type="term" value="F:ATP hydrolysis activity"/>
    <property type="evidence" value="ECO:0007669"/>
    <property type="project" value="InterPro"/>
</dbReference>
<comment type="caution">
    <text evidence="10">The sequence shown here is derived from an EMBL/GenBank/DDBJ whole genome shotgun (WGS) entry which is preliminary data.</text>
</comment>
<dbReference type="SUPFAM" id="SSF52540">
    <property type="entry name" value="P-loop containing nucleoside triphosphate hydrolases"/>
    <property type="match status" value="1"/>
</dbReference>
<evidence type="ECO:0000256" key="4">
    <source>
        <dbReference type="ARBA" id="ARBA00022475"/>
    </source>
</evidence>
<keyword evidence="8" id="KW-0472">Membrane</keyword>
<dbReference type="Pfam" id="PF00005">
    <property type="entry name" value="ABC_tran"/>
    <property type="match status" value="1"/>
</dbReference>
<dbReference type="OrthoDB" id="9784450at2"/>
<comment type="subcellular location">
    <subcellularLocation>
        <location evidence="1">Cell inner membrane</location>
        <topology evidence="1">Peripheral membrane protein</topology>
    </subcellularLocation>
</comment>
<keyword evidence="7 10" id="KW-0067">ATP-binding</keyword>
<dbReference type="InterPro" id="IPR013563">
    <property type="entry name" value="Oligopep_ABC_C"/>
</dbReference>
<dbReference type="EMBL" id="QGGU01000001">
    <property type="protein sequence ID" value="PWK54487.1"/>
    <property type="molecule type" value="Genomic_DNA"/>
</dbReference>
<dbReference type="SMART" id="SM00382">
    <property type="entry name" value="AAA"/>
    <property type="match status" value="1"/>
</dbReference>
<dbReference type="PANTHER" id="PTHR43776">
    <property type="entry name" value="TRANSPORT ATP-BINDING PROTEIN"/>
    <property type="match status" value="1"/>
</dbReference>
<proteinExistence type="inferred from homology"/>
<dbReference type="CDD" id="cd03257">
    <property type="entry name" value="ABC_NikE_OppD_transporters"/>
    <property type="match status" value="1"/>
</dbReference>
<reference evidence="10 11" key="1">
    <citation type="submission" date="2018-05" db="EMBL/GenBank/DDBJ databases">
        <title>Genomic Encyclopedia of Type Strains, Phase IV (KMG-IV): sequencing the most valuable type-strain genomes for metagenomic binning, comparative biology and taxonomic classification.</title>
        <authorList>
            <person name="Goeker M."/>
        </authorList>
    </citation>
    <scope>NUCLEOTIDE SEQUENCE [LARGE SCALE GENOMIC DNA]</scope>
    <source>
        <strain evidence="10 11">DSM 25350</strain>
    </source>
</reference>
<dbReference type="InterPro" id="IPR027417">
    <property type="entry name" value="P-loop_NTPase"/>
</dbReference>
<dbReference type="FunFam" id="3.40.50.300:FF:000016">
    <property type="entry name" value="Oligopeptide ABC transporter ATP-binding component"/>
    <property type="match status" value="1"/>
</dbReference>
<dbReference type="GO" id="GO:0015833">
    <property type="term" value="P:peptide transport"/>
    <property type="evidence" value="ECO:0007669"/>
    <property type="project" value="InterPro"/>
</dbReference>
<dbReference type="GO" id="GO:0005886">
    <property type="term" value="C:plasma membrane"/>
    <property type="evidence" value="ECO:0007669"/>
    <property type="project" value="UniProtKB-SubCell"/>
</dbReference>
<dbReference type="PROSITE" id="PS50893">
    <property type="entry name" value="ABC_TRANSPORTER_2"/>
    <property type="match status" value="1"/>
</dbReference>
<name>A0A316GI83_9GAMM</name>
<organism evidence="10 11">
    <name type="scientific">Pleionea mediterranea</name>
    <dbReference type="NCBI Taxonomy" id="523701"/>
    <lineage>
        <taxon>Bacteria</taxon>
        <taxon>Pseudomonadati</taxon>
        <taxon>Pseudomonadota</taxon>
        <taxon>Gammaproteobacteria</taxon>
        <taxon>Oceanospirillales</taxon>
        <taxon>Pleioneaceae</taxon>
        <taxon>Pleionea</taxon>
    </lineage>
</organism>
<dbReference type="PANTHER" id="PTHR43776:SF4">
    <property type="entry name" value="PUTRESCINE EXPORT SYSTEM ATP-BINDING PROTEIN SAPF"/>
    <property type="match status" value="1"/>
</dbReference>
<dbReference type="Pfam" id="PF08352">
    <property type="entry name" value="oligo_HPY"/>
    <property type="match status" value="1"/>
</dbReference>
<dbReference type="GO" id="GO:0005524">
    <property type="term" value="F:ATP binding"/>
    <property type="evidence" value="ECO:0007669"/>
    <property type="project" value="UniProtKB-KW"/>
</dbReference>
<dbReference type="InterPro" id="IPR050319">
    <property type="entry name" value="ABC_transp_ATP-bind"/>
</dbReference>
<evidence type="ECO:0000256" key="5">
    <source>
        <dbReference type="ARBA" id="ARBA00022519"/>
    </source>
</evidence>
<evidence type="ECO:0000259" key="9">
    <source>
        <dbReference type="PROSITE" id="PS50893"/>
    </source>
</evidence>
<dbReference type="GO" id="GO:0055085">
    <property type="term" value="P:transmembrane transport"/>
    <property type="evidence" value="ECO:0007669"/>
    <property type="project" value="UniProtKB-ARBA"/>
</dbReference>
<dbReference type="Proteomes" id="UP000245790">
    <property type="component" value="Unassembled WGS sequence"/>
</dbReference>
<protein>
    <submittedName>
        <fullName evidence="10">Dipeptide transport system ATP-binding protein</fullName>
    </submittedName>
</protein>
<keyword evidence="4" id="KW-1003">Cell membrane</keyword>
<evidence type="ECO:0000256" key="3">
    <source>
        <dbReference type="ARBA" id="ARBA00022448"/>
    </source>
</evidence>
<evidence type="ECO:0000256" key="6">
    <source>
        <dbReference type="ARBA" id="ARBA00022741"/>
    </source>
</evidence>
<keyword evidence="3" id="KW-0813">Transport</keyword>
<dbReference type="InterPro" id="IPR017871">
    <property type="entry name" value="ABC_transporter-like_CS"/>
</dbReference>
<evidence type="ECO:0000256" key="1">
    <source>
        <dbReference type="ARBA" id="ARBA00004417"/>
    </source>
</evidence>
<evidence type="ECO:0000313" key="10">
    <source>
        <dbReference type="EMBL" id="PWK54487.1"/>
    </source>
</evidence>
<sequence length="321" mass="36425">MTEPVLAVENLTKTYRESGWRYRNHVTYALNNISFQLNPGQTLAIVGESGSGKSSLARQLVGSDQPTSGKVLIDGEDVYQLSASERKKKFKKVRMVFQNPYSSLNPHSRIGSTLEEPLKINTSMNSRQRKEAVHNALQRVGLRSEHASRFPHMFSGGQQQRIAIARALILEPEVIVADEPLSALDVSVQAQILNLLMNLQEELQLSYVFISHDLGVVEHISDQVFVMYRGQLMEYGEVDQIFDQSMHPYTRRLLSSTPTYRHTVEYLNKVNSPEFKKLAKKSNGCPFASRCPYAEQKCLDQMPKTRNISGQRVTCHWPLQD</sequence>
<evidence type="ECO:0000256" key="8">
    <source>
        <dbReference type="ARBA" id="ARBA00023136"/>
    </source>
</evidence>
<comment type="similarity">
    <text evidence="2">Belongs to the ABC transporter superfamily.</text>
</comment>
<keyword evidence="6" id="KW-0547">Nucleotide-binding</keyword>
<keyword evidence="11" id="KW-1185">Reference proteome</keyword>